<dbReference type="KEGG" id="bfo:118406110"/>
<evidence type="ECO:0000313" key="4">
    <source>
        <dbReference type="Proteomes" id="UP000001554"/>
    </source>
</evidence>
<dbReference type="Proteomes" id="UP000001554">
    <property type="component" value="Chromosome 18"/>
</dbReference>
<keyword evidence="2" id="KW-0472">Membrane</keyword>
<evidence type="ECO:0000256" key="1">
    <source>
        <dbReference type="RuleBase" id="RU361155"/>
    </source>
</evidence>
<evidence type="ECO:0000259" key="3">
    <source>
        <dbReference type="Pfam" id="PF00685"/>
    </source>
</evidence>
<dbReference type="InterPro" id="IPR027417">
    <property type="entry name" value="P-loop_NTPase"/>
</dbReference>
<comment type="similarity">
    <text evidence="1">Belongs to the sulfotransferase 1 family.</text>
</comment>
<dbReference type="InterPro" id="IPR051135">
    <property type="entry name" value="Gal/GlcNAc/GalNAc_ST"/>
</dbReference>
<dbReference type="Gene3D" id="3.40.50.300">
    <property type="entry name" value="P-loop containing nucleotide triphosphate hydrolases"/>
    <property type="match status" value="1"/>
</dbReference>
<dbReference type="PROSITE" id="PS51257">
    <property type="entry name" value="PROKAR_LIPOPROTEIN"/>
    <property type="match status" value="1"/>
</dbReference>
<dbReference type="EC" id="2.8.2.-" evidence="1"/>
<keyword evidence="2" id="KW-1133">Transmembrane helix</keyword>
<dbReference type="RefSeq" id="XP_035661871.1">
    <property type="nucleotide sequence ID" value="XM_035805978.1"/>
</dbReference>
<keyword evidence="4" id="KW-1185">Reference proteome</keyword>
<dbReference type="GeneID" id="118406110"/>
<gene>
    <name evidence="5" type="primary">LOC118406110</name>
</gene>
<protein>
    <recommendedName>
        <fullName evidence="1">Sulfotransferase</fullName>
        <ecNumber evidence="1">2.8.2.-</ecNumber>
    </recommendedName>
</protein>
<dbReference type="SUPFAM" id="SSF52540">
    <property type="entry name" value="P-loop containing nucleoside triphosphate hydrolases"/>
    <property type="match status" value="1"/>
</dbReference>
<reference evidence="5" key="2">
    <citation type="submission" date="2025-08" db="UniProtKB">
        <authorList>
            <consortium name="RefSeq"/>
        </authorList>
    </citation>
    <scope>IDENTIFICATION</scope>
    <source>
        <strain evidence="5">S238N-H82</strain>
        <tissue evidence="5">Testes</tissue>
    </source>
</reference>
<dbReference type="GO" id="GO:0006044">
    <property type="term" value="P:N-acetylglucosamine metabolic process"/>
    <property type="evidence" value="ECO:0000318"/>
    <property type="project" value="GO_Central"/>
</dbReference>
<keyword evidence="2" id="KW-0812">Transmembrane</keyword>
<evidence type="ECO:0000256" key="2">
    <source>
        <dbReference type="SAM" id="Phobius"/>
    </source>
</evidence>
<dbReference type="FunFam" id="3.40.50.300:FF:003046">
    <property type="entry name" value="Sulfotransferase"/>
    <property type="match status" value="1"/>
</dbReference>
<proteinExistence type="inferred from homology"/>
<evidence type="ECO:0000313" key="5">
    <source>
        <dbReference type="RefSeq" id="XP_035661871.1"/>
    </source>
</evidence>
<dbReference type="OrthoDB" id="6138663at2759"/>
<feature type="domain" description="Sulfotransferase" evidence="3">
    <location>
        <begin position="68"/>
        <end position="370"/>
    </location>
</feature>
<accession>A0A9J7HLP4</accession>
<feature type="transmembrane region" description="Helical" evidence="2">
    <location>
        <begin position="7"/>
        <end position="30"/>
    </location>
</feature>
<organism evidence="4 5">
    <name type="scientific">Branchiostoma floridae</name>
    <name type="common">Florida lancelet</name>
    <name type="synonym">Amphioxus</name>
    <dbReference type="NCBI Taxonomy" id="7739"/>
    <lineage>
        <taxon>Eukaryota</taxon>
        <taxon>Metazoa</taxon>
        <taxon>Chordata</taxon>
        <taxon>Cephalochordata</taxon>
        <taxon>Leptocardii</taxon>
        <taxon>Amphioxiformes</taxon>
        <taxon>Branchiostomatidae</taxon>
        <taxon>Branchiostoma</taxon>
    </lineage>
</organism>
<dbReference type="GO" id="GO:0006790">
    <property type="term" value="P:sulfur compound metabolic process"/>
    <property type="evidence" value="ECO:0000318"/>
    <property type="project" value="GO_Central"/>
</dbReference>
<sequence length="398" mass="45808">MHFCKALLFLNLRIALIITLLFGCVAYLYALSTIQHMGPAAVKLTRNVQGTEIGKYSTVTPLATQRRTAVIIVTQMRSGFTFVGEIFNQHPNAFYIFEPLWALENHKNKTYNNPGMQLELLRGVSGCRFEQIKDVMKFYLTTKGLGVMTTCHAVDKMCDGFRDKSANATWPKRCPIPENTLPTVLQSTCEGKQFTAIKTIRLDDIKLLQPMAEEDDLNLKIIQLVRDPRAVIASRLNLSKKNVSVMTVLHDKVNKAEVQELCDWMIRNAELYRNKADWLSGRFAVIRYEDVGMEPIHSMEKLYKFIGVSPKTEVSKWLENHIHAAKRRKDRENPFGTKKDPMKTSNEWRTRLSIRQVNTIQSVCKKAMELFHYQIVETKEELRNTSLNLYGKRYSIIP</sequence>
<reference evidence="4" key="1">
    <citation type="journal article" date="2020" name="Nat. Ecol. Evol.">
        <title>Deeply conserved synteny resolves early events in vertebrate evolution.</title>
        <authorList>
            <person name="Simakov O."/>
            <person name="Marletaz F."/>
            <person name="Yue J.X."/>
            <person name="O'Connell B."/>
            <person name="Jenkins J."/>
            <person name="Brandt A."/>
            <person name="Calef R."/>
            <person name="Tung C.H."/>
            <person name="Huang T.K."/>
            <person name="Schmutz J."/>
            <person name="Satoh N."/>
            <person name="Yu J.K."/>
            <person name="Putnam N.H."/>
            <person name="Green R.E."/>
            <person name="Rokhsar D.S."/>
        </authorList>
    </citation>
    <scope>NUCLEOTIDE SEQUENCE [LARGE SCALE GENOMIC DNA]</scope>
    <source>
        <strain evidence="4">S238N-H82</strain>
    </source>
</reference>
<name>A0A9J7HLP4_BRAFL</name>
<keyword evidence="1" id="KW-0808">Transferase</keyword>
<dbReference type="AlphaFoldDB" id="A0A9J7HLP4"/>
<dbReference type="OMA" id="WLENHIH"/>
<dbReference type="PANTHER" id="PTHR10704">
    <property type="entry name" value="CARBOHYDRATE SULFOTRANSFERASE"/>
    <property type="match status" value="1"/>
</dbReference>
<dbReference type="InterPro" id="IPR000863">
    <property type="entry name" value="Sulfotransferase_dom"/>
</dbReference>
<dbReference type="Pfam" id="PF00685">
    <property type="entry name" value="Sulfotransfer_1"/>
    <property type="match status" value="1"/>
</dbReference>
<dbReference type="PANTHER" id="PTHR10704:SF44">
    <property type="entry name" value="LD35051P-RELATED"/>
    <property type="match status" value="1"/>
</dbReference>
<dbReference type="GO" id="GO:0001517">
    <property type="term" value="F:N-acetylglucosamine 6-O-sulfotransferase activity"/>
    <property type="evidence" value="ECO:0000318"/>
    <property type="project" value="GO_Central"/>
</dbReference>